<evidence type="ECO:0008006" key="7">
    <source>
        <dbReference type="Google" id="ProtNLM"/>
    </source>
</evidence>
<keyword evidence="5" id="KW-0472">Membrane</keyword>
<evidence type="ECO:0000256" key="5">
    <source>
        <dbReference type="SAM" id="Phobius"/>
    </source>
</evidence>
<feature type="region of interest" description="Disordered" evidence="4">
    <location>
        <begin position="66"/>
        <end position="87"/>
    </location>
</feature>
<comment type="caution">
    <text evidence="6">The sequence shown here is derived from an EMBL/GenBank/DDBJ whole genome shotgun (WGS) entry which is preliminary data.</text>
</comment>
<evidence type="ECO:0000256" key="3">
    <source>
        <dbReference type="SAM" id="Coils"/>
    </source>
</evidence>
<feature type="coiled-coil region" evidence="3">
    <location>
        <begin position="125"/>
        <end position="153"/>
    </location>
</feature>
<reference evidence="6" key="1">
    <citation type="submission" date="2019-08" db="EMBL/GenBank/DDBJ databases">
        <authorList>
            <person name="Kucharzyk K."/>
            <person name="Murdoch R.W."/>
            <person name="Higgins S."/>
            <person name="Loffler F."/>
        </authorList>
    </citation>
    <scope>NUCLEOTIDE SEQUENCE</scope>
</reference>
<gene>
    <name evidence="6" type="ORF">SDC9_89785</name>
</gene>
<dbReference type="AlphaFoldDB" id="A0A644ZQH3"/>
<keyword evidence="5" id="KW-1133">Transmembrane helix</keyword>
<dbReference type="InterPro" id="IPR003798">
    <property type="entry name" value="DNA_recombination_RmuC"/>
</dbReference>
<keyword evidence="5" id="KW-0812">Transmembrane</keyword>
<feature type="transmembrane region" description="Helical" evidence="5">
    <location>
        <begin position="21"/>
        <end position="39"/>
    </location>
</feature>
<keyword evidence="2" id="KW-0233">DNA recombination</keyword>
<dbReference type="PANTHER" id="PTHR30563:SF0">
    <property type="entry name" value="DNA RECOMBINATION PROTEIN RMUC"/>
    <property type="match status" value="1"/>
</dbReference>
<proteinExistence type="predicted"/>
<organism evidence="6">
    <name type="scientific">bioreactor metagenome</name>
    <dbReference type="NCBI Taxonomy" id="1076179"/>
    <lineage>
        <taxon>unclassified sequences</taxon>
        <taxon>metagenomes</taxon>
        <taxon>ecological metagenomes</taxon>
    </lineage>
</organism>
<dbReference type="PANTHER" id="PTHR30563">
    <property type="entry name" value="DNA RECOMBINATION PROTEIN RMUC"/>
    <property type="match status" value="1"/>
</dbReference>
<name>A0A644ZQH3_9ZZZZ</name>
<dbReference type="GO" id="GO:0006310">
    <property type="term" value="P:DNA recombination"/>
    <property type="evidence" value="ECO:0007669"/>
    <property type="project" value="UniProtKB-KW"/>
</dbReference>
<protein>
    <recommendedName>
        <fullName evidence="7">DNA recombination protein RmuC</fullName>
    </recommendedName>
</protein>
<evidence type="ECO:0000313" key="6">
    <source>
        <dbReference type="EMBL" id="MPM43112.1"/>
    </source>
</evidence>
<evidence type="ECO:0000256" key="1">
    <source>
        <dbReference type="ARBA" id="ARBA00023054"/>
    </source>
</evidence>
<keyword evidence="1 3" id="KW-0175">Coiled coil</keyword>
<evidence type="ECO:0000256" key="2">
    <source>
        <dbReference type="ARBA" id="ARBA00023172"/>
    </source>
</evidence>
<dbReference type="EMBL" id="VSSQ01009980">
    <property type="protein sequence ID" value="MPM43112.1"/>
    <property type="molecule type" value="Genomic_DNA"/>
</dbReference>
<evidence type="ECO:0000256" key="4">
    <source>
        <dbReference type="SAM" id="MobiDB-lite"/>
    </source>
</evidence>
<dbReference type="Pfam" id="PF02646">
    <property type="entry name" value="RmuC"/>
    <property type="match status" value="1"/>
</dbReference>
<accession>A0A644ZQH3</accession>
<sequence length="470" mass="54071">MKNLTNTKDYNIRGRKGADNLTEILLIIVIVLLIINIFICTRPKDVNLSKFSEDMEKKFDSMEKVSRQEFYTNREESRRNEQENRQEMKVSIDSLTSSISRHIMNLSTLQQNQFDINSKSLENTLNSFNENMMKSLDNLAQLQNERLNQLTQVTEDKFTRLTKSTEDNLEKMRITVDEKLQNTLEKRLGESFKMVNDRLEQVYKGLGEMQTIATGVGDLKKVLSNVKTRGVLGEIQLERILEQFLAPEQYAKNVITKKGSRETVEFAIKLPGKDEIKDTIYLPLDAKFPLDIYNKLIDAYEDGNQNSIDSASKELEKFIKKSAKDIRDKYIDPPNTTEFGILFLPTEGLYAEVIKRQQLVEDLQRDFKINITGPTTLIALLNSLQMGFKTLAIERHSSEVWKVLGAVKTEFSKFETVLNAAQSKLNQASSEIDKLVGTRTRQINRKLESVEKLSHDQAYEYIASSKDDEF</sequence>